<gene>
    <name evidence="1" type="ORF">DERF_010950</name>
</gene>
<keyword evidence="2" id="KW-1185">Reference proteome</keyword>
<reference evidence="1" key="1">
    <citation type="submission" date="2013-05" db="EMBL/GenBank/DDBJ databases">
        <authorList>
            <person name="Yim A.K.Y."/>
            <person name="Chan T.F."/>
            <person name="Ji K.M."/>
            <person name="Liu X.Y."/>
            <person name="Zhou J.W."/>
            <person name="Li R.Q."/>
            <person name="Yang K.Y."/>
            <person name="Li J."/>
            <person name="Li M."/>
            <person name="Law P.T.W."/>
            <person name="Wu Y.L."/>
            <person name="Cai Z.L."/>
            <person name="Qin H."/>
            <person name="Bao Y."/>
            <person name="Leung R.K.K."/>
            <person name="Ng P.K.S."/>
            <person name="Zou J."/>
            <person name="Zhong X.J."/>
            <person name="Ran P.X."/>
            <person name="Zhong N.S."/>
            <person name="Liu Z.G."/>
            <person name="Tsui S.K.W."/>
        </authorList>
    </citation>
    <scope>NUCLEOTIDE SEQUENCE</scope>
    <source>
        <strain evidence="1">Derf</strain>
        <tissue evidence="1">Whole organism</tissue>
    </source>
</reference>
<proteinExistence type="predicted"/>
<dbReference type="Proteomes" id="UP000790347">
    <property type="component" value="Unassembled WGS sequence"/>
</dbReference>
<organism evidence="1 2">
    <name type="scientific">Dermatophagoides farinae</name>
    <name type="common">American house dust mite</name>
    <dbReference type="NCBI Taxonomy" id="6954"/>
    <lineage>
        <taxon>Eukaryota</taxon>
        <taxon>Metazoa</taxon>
        <taxon>Ecdysozoa</taxon>
        <taxon>Arthropoda</taxon>
        <taxon>Chelicerata</taxon>
        <taxon>Arachnida</taxon>
        <taxon>Acari</taxon>
        <taxon>Acariformes</taxon>
        <taxon>Sarcoptiformes</taxon>
        <taxon>Astigmata</taxon>
        <taxon>Psoroptidia</taxon>
        <taxon>Analgoidea</taxon>
        <taxon>Pyroglyphidae</taxon>
        <taxon>Dermatophagoidinae</taxon>
        <taxon>Dermatophagoides</taxon>
    </lineage>
</organism>
<protein>
    <submittedName>
        <fullName evidence="1">Uncharacterized protein</fullName>
    </submittedName>
</protein>
<comment type="caution">
    <text evidence="1">The sequence shown here is derived from an EMBL/GenBank/DDBJ whole genome shotgun (WGS) entry which is preliminary data.</text>
</comment>
<name>A0A922HRB1_DERFA</name>
<dbReference type="AlphaFoldDB" id="A0A922HRB1"/>
<dbReference type="EMBL" id="ASGP02000005">
    <property type="protein sequence ID" value="KAH9506208.1"/>
    <property type="molecule type" value="Genomic_DNA"/>
</dbReference>
<evidence type="ECO:0000313" key="2">
    <source>
        <dbReference type="Proteomes" id="UP000790347"/>
    </source>
</evidence>
<evidence type="ECO:0000313" key="1">
    <source>
        <dbReference type="EMBL" id="KAH9506208.1"/>
    </source>
</evidence>
<reference evidence="1" key="2">
    <citation type="journal article" date="2022" name="Res Sq">
        <title>Comparative Genomics Reveals Insights into the Divergent Evolution of Astigmatic Mites and Household Pest Adaptations.</title>
        <authorList>
            <person name="Xiong Q."/>
            <person name="Wan A.T.-Y."/>
            <person name="Liu X.-Y."/>
            <person name="Fung C.S.-H."/>
            <person name="Xiao X."/>
            <person name="Malainual N."/>
            <person name="Hou J."/>
            <person name="Wang L."/>
            <person name="Wang M."/>
            <person name="Yang K."/>
            <person name="Cui Y."/>
            <person name="Leung E."/>
            <person name="Nong W."/>
            <person name="Shin S.-K."/>
            <person name="Au S."/>
            <person name="Jeong K.Y."/>
            <person name="Chew F.T."/>
            <person name="Hui J."/>
            <person name="Leung T.F."/>
            <person name="Tungtrongchitr A."/>
            <person name="Zhong N."/>
            <person name="Liu Z."/>
            <person name="Tsui S."/>
        </authorList>
    </citation>
    <scope>NUCLEOTIDE SEQUENCE</scope>
    <source>
        <strain evidence="1">Derf</strain>
        <tissue evidence="1">Whole organism</tissue>
    </source>
</reference>
<sequence>MEINEAIPQPKPAYIPVKSEFLKHGIFVMSVPNSIICNHNTTLYLCILYNQFESHNHLITTKQIDGRS</sequence>
<accession>A0A922HRB1</accession>